<gene>
    <name evidence="1" type="ORF">LOAG_15302</name>
</gene>
<sequence>MECCIPSAAKPMMANMVVMCCAKFCIDKMSLKGVLLANISRLFVVRNTHCDIVFAPYHCAGQCYAMEFFSLLLSFSY</sequence>
<dbReference type="InParanoid" id="A0A1S0TG58"/>
<organism evidence="1">
    <name type="scientific">Loa loa</name>
    <name type="common">Eye worm</name>
    <name type="synonym">Filaria loa</name>
    <dbReference type="NCBI Taxonomy" id="7209"/>
    <lineage>
        <taxon>Eukaryota</taxon>
        <taxon>Metazoa</taxon>
        <taxon>Ecdysozoa</taxon>
        <taxon>Nematoda</taxon>
        <taxon>Chromadorea</taxon>
        <taxon>Rhabditida</taxon>
        <taxon>Spirurina</taxon>
        <taxon>Spiruromorpha</taxon>
        <taxon>Filarioidea</taxon>
        <taxon>Onchocercidae</taxon>
        <taxon>Loa</taxon>
    </lineage>
</organism>
<name>A0A1S0TG58_LOALO</name>
<evidence type="ECO:0000313" key="1">
    <source>
        <dbReference type="EMBL" id="EFO13229.2"/>
    </source>
</evidence>
<proteinExistence type="predicted"/>
<dbReference type="CTD" id="9952790"/>
<dbReference type="KEGG" id="loa:LOAG_15302"/>
<accession>A0A1S0TG58</accession>
<reference evidence="1" key="1">
    <citation type="submission" date="2012-04" db="EMBL/GenBank/DDBJ databases">
        <title>The Genome Sequence of Loa loa.</title>
        <authorList>
            <consortium name="The Broad Institute Genome Sequencing Platform"/>
            <consortium name="Broad Institute Genome Sequencing Center for Infectious Disease"/>
            <person name="Nutman T.B."/>
            <person name="Fink D.L."/>
            <person name="Russ C."/>
            <person name="Young S."/>
            <person name="Zeng Q."/>
            <person name="Gargeya S."/>
            <person name="Alvarado L."/>
            <person name="Berlin A."/>
            <person name="Chapman S.B."/>
            <person name="Chen Z."/>
            <person name="Freedman E."/>
            <person name="Gellesch M."/>
            <person name="Goldberg J."/>
            <person name="Griggs A."/>
            <person name="Gujja S."/>
            <person name="Heilman E.R."/>
            <person name="Heiman D."/>
            <person name="Howarth C."/>
            <person name="Mehta T."/>
            <person name="Neiman D."/>
            <person name="Pearson M."/>
            <person name="Roberts A."/>
            <person name="Saif S."/>
            <person name="Shea T."/>
            <person name="Shenoy N."/>
            <person name="Sisk P."/>
            <person name="Stolte C."/>
            <person name="Sykes S."/>
            <person name="White J."/>
            <person name="Yandava C."/>
            <person name="Haas B."/>
            <person name="Henn M.R."/>
            <person name="Nusbaum C."/>
            <person name="Birren B."/>
        </authorList>
    </citation>
    <scope>NUCLEOTIDE SEQUENCE [LARGE SCALE GENOMIC DNA]</scope>
</reference>
<dbReference type="GeneID" id="9952790"/>
<dbReference type="RefSeq" id="XP_003150840.2">
    <property type="nucleotide sequence ID" value="XM_003150792.2"/>
</dbReference>
<dbReference type="EMBL" id="JH713835">
    <property type="protein sequence ID" value="EFO13229.2"/>
    <property type="molecule type" value="Genomic_DNA"/>
</dbReference>
<dbReference type="AlphaFoldDB" id="A0A1S0TG58"/>
<protein>
    <submittedName>
        <fullName evidence="1">Uncharacterized protein</fullName>
    </submittedName>
</protein>